<organism evidence="2 3">
    <name type="scientific">Pseudonocardia broussonetiae</name>
    <dbReference type="NCBI Taxonomy" id="2736640"/>
    <lineage>
        <taxon>Bacteria</taxon>
        <taxon>Bacillati</taxon>
        <taxon>Actinomycetota</taxon>
        <taxon>Actinomycetes</taxon>
        <taxon>Pseudonocardiales</taxon>
        <taxon>Pseudonocardiaceae</taxon>
        <taxon>Pseudonocardia</taxon>
    </lineage>
</organism>
<feature type="transmembrane region" description="Helical" evidence="1">
    <location>
        <begin position="85"/>
        <end position="113"/>
    </location>
</feature>
<keyword evidence="3" id="KW-1185">Reference proteome</keyword>
<feature type="transmembrane region" description="Helical" evidence="1">
    <location>
        <begin position="25"/>
        <end position="45"/>
    </location>
</feature>
<protein>
    <submittedName>
        <fullName evidence="2">Uncharacterized protein</fullName>
    </submittedName>
</protein>
<keyword evidence="1" id="KW-0472">Membrane</keyword>
<feature type="transmembrane region" description="Helical" evidence="1">
    <location>
        <begin position="203"/>
        <end position="225"/>
    </location>
</feature>
<evidence type="ECO:0000256" key="1">
    <source>
        <dbReference type="SAM" id="Phobius"/>
    </source>
</evidence>
<dbReference type="AlphaFoldDB" id="A0A6M6JCN3"/>
<feature type="transmembrane region" description="Helical" evidence="1">
    <location>
        <begin position="51"/>
        <end position="73"/>
    </location>
</feature>
<keyword evidence="1" id="KW-0812">Transmembrane</keyword>
<dbReference type="Proteomes" id="UP000505377">
    <property type="component" value="Chromosome"/>
</dbReference>
<dbReference type="EMBL" id="CP053564">
    <property type="protein sequence ID" value="QJY45704.1"/>
    <property type="molecule type" value="Genomic_DNA"/>
</dbReference>
<evidence type="ECO:0000313" key="3">
    <source>
        <dbReference type="Proteomes" id="UP000505377"/>
    </source>
</evidence>
<name>A0A6M6JCN3_9PSEU</name>
<proteinExistence type="predicted"/>
<feature type="transmembrane region" description="Helical" evidence="1">
    <location>
        <begin position="119"/>
        <end position="142"/>
    </location>
</feature>
<keyword evidence="1" id="KW-1133">Transmembrane helix</keyword>
<evidence type="ECO:0000313" key="2">
    <source>
        <dbReference type="EMBL" id="QJY45704.1"/>
    </source>
</evidence>
<dbReference type="RefSeq" id="WP_172156102.1">
    <property type="nucleotide sequence ID" value="NZ_CP053564.1"/>
</dbReference>
<sequence length="231" mass="22804">MERSPVAGGVGHWLRRSTAGTGRRWLLVAVLVVGAAAAVLVAVAAPVPTVAVPASAAQLLMSVLVPLSGVLLAQEWARGPGGGGAGPVVLAAASYAAAVALLGFAACVVAVALVPSAALGGPATVVAVALGGIGVQVTAQLVGTGLGFLLRRPLVAFLGTVVLPLGVWLTLGALGPLAWLRAWLTPFGATPPLLTGSPSTPEVVAWLVVLALWGGALNAAGVWSARRRPVT</sequence>
<dbReference type="KEGG" id="pbro:HOP40_07725"/>
<reference evidence="2 3" key="1">
    <citation type="submission" date="2020-05" db="EMBL/GenBank/DDBJ databases">
        <authorList>
            <person name="Mo P."/>
        </authorList>
    </citation>
    <scope>NUCLEOTIDE SEQUENCE [LARGE SCALE GENOMIC DNA]</scope>
    <source>
        <strain evidence="2 3">Gen01</strain>
    </source>
</reference>
<gene>
    <name evidence="2" type="ORF">HOP40_07725</name>
</gene>
<accession>A0A6M6JCN3</accession>
<feature type="transmembrane region" description="Helical" evidence="1">
    <location>
        <begin position="154"/>
        <end position="183"/>
    </location>
</feature>